<proteinExistence type="predicted"/>
<sequence length="391" mass="42988">MDPMFVIYRCYLFDVDECSPTSAVRFPTNYIYFTKRRLSVAVDMGIPRAPRGSRRPPASISPSNPTANFHQTSHTDEPTAGQTAKQENTPLKPSNDTSQMTTRSGRRLGSPAATTPSTSKRVRNVTVARNWPKLSKSAAYQELVAESLAASCPAEMAKAETKMWNGRHGFAQEQSAQKGALKGYLVSYLESKEENVDGNGIISRDLSDHRQSDSPDSRDVKPASGPTSPVHGQKFKPSNLTEQSPSPQTPLCQNDCQGCQLPCTRKLSLPGAISNDLLDQSNEPPEQHCLLDQSNKLPEQHCLLNQSNKLPEQHYLSTQYDYSCELEPACIENQVDSVPPDSSGRRVSLIAILPIRQLSLQPEKLLATPSDSPDAQTSGRRSGRARNPSRK</sequence>
<name>U4LLV0_PYROM</name>
<feature type="compositionally biased region" description="Low complexity" evidence="1">
    <location>
        <begin position="46"/>
        <end position="63"/>
    </location>
</feature>
<accession>U4LLV0</accession>
<feature type="region of interest" description="Disordered" evidence="1">
    <location>
        <begin position="199"/>
        <end position="251"/>
    </location>
</feature>
<feature type="compositionally biased region" description="Basic and acidic residues" evidence="1">
    <location>
        <begin position="205"/>
        <end position="221"/>
    </location>
</feature>
<evidence type="ECO:0000256" key="1">
    <source>
        <dbReference type="SAM" id="MobiDB-lite"/>
    </source>
</evidence>
<dbReference type="AlphaFoldDB" id="U4LLV0"/>
<feature type="region of interest" description="Disordered" evidence="1">
    <location>
        <begin position="46"/>
        <end position="121"/>
    </location>
</feature>
<evidence type="ECO:0000313" key="3">
    <source>
        <dbReference type="Proteomes" id="UP000018144"/>
    </source>
</evidence>
<feature type="region of interest" description="Disordered" evidence="1">
    <location>
        <begin position="363"/>
        <end position="391"/>
    </location>
</feature>
<reference evidence="2 3" key="1">
    <citation type="journal article" date="2013" name="PLoS Genet.">
        <title>The genome and development-dependent transcriptomes of Pyronema confluens: a window into fungal evolution.</title>
        <authorList>
            <person name="Traeger S."/>
            <person name="Altegoer F."/>
            <person name="Freitag M."/>
            <person name="Gabaldon T."/>
            <person name="Kempken F."/>
            <person name="Kumar A."/>
            <person name="Marcet-Houben M."/>
            <person name="Poggeler S."/>
            <person name="Stajich J.E."/>
            <person name="Nowrousian M."/>
        </authorList>
    </citation>
    <scope>NUCLEOTIDE SEQUENCE [LARGE SCALE GENOMIC DNA]</scope>
    <source>
        <strain evidence="3">CBS 100304</strain>
        <tissue evidence="2">Vegetative mycelium</tissue>
    </source>
</reference>
<protein>
    <submittedName>
        <fullName evidence="2">Uncharacterized protein</fullName>
    </submittedName>
</protein>
<keyword evidence="3" id="KW-1185">Reference proteome</keyword>
<feature type="compositionally biased region" description="Basic residues" evidence="1">
    <location>
        <begin position="381"/>
        <end position="391"/>
    </location>
</feature>
<evidence type="ECO:0000313" key="2">
    <source>
        <dbReference type="EMBL" id="CCX14338.1"/>
    </source>
</evidence>
<dbReference type="EMBL" id="HF935952">
    <property type="protein sequence ID" value="CCX14338.1"/>
    <property type="molecule type" value="Genomic_DNA"/>
</dbReference>
<dbReference type="Proteomes" id="UP000018144">
    <property type="component" value="Unassembled WGS sequence"/>
</dbReference>
<feature type="compositionally biased region" description="Polar residues" evidence="1">
    <location>
        <begin position="80"/>
        <end position="103"/>
    </location>
</feature>
<feature type="compositionally biased region" description="Polar residues" evidence="1">
    <location>
        <begin position="236"/>
        <end position="251"/>
    </location>
</feature>
<feature type="compositionally biased region" description="Polar residues" evidence="1">
    <location>
        <begin position="369"/>
        <end position="380"/>
    </location>
</feature>
<organism evidence="2 3">
    <name type="scientific">Pyronema omphalodes (strain CBS 100304)</name>
    <name type="common">Pyronema confluens</name>
    <dbReference type="NCBI Taxonomy" id="1076935"/>
    <lineage>
        <taxon>Eukaryota</taxon>
        <taxon>Fungi</taxon>
        <taxon>Dikarya</taxon>
        <taxon>Ascomycota</taxon>
        <taxon>Pezizomycotina</taxon>
        <taxon>Pezizomycetes</taxon>
        <taxon>Pezizales</taxon>
        <taxon>Pyronemataceae</taxon>
        <taxon>Pyronema</taxon>
    </lineage>
</organism>
<gene>
    <name evidence="2" type="ORF">PCON_13931</name>
</gene>